<dbReference type="Proteomes" id="UP000794436">
    <property type="component" value="Unassembled WGS sequence"/>
</dbReference>
<protein>
    <recommendedName>
        <fullName evidence="2">K Homology domain-containing protein</fullName>
    </recommendedName>
</protein>
<proteinExistence type="predicted"/>
<dbReference type="InterPro" id="IPR004087">
    <property type="entry name" value="KH_dom"/>
</dbReference>
<dbReference type="Gene3D" id="3.30.1370.10">
    <property type="entry name" value="K Homology domain, type 1"/>
    <property type="match status" value="1"/>
</dbReference>
<gene>
    <name evidence="3" type="ORF">Poli38472_002351</name>
</gene>
<dbReference type="EMBL" id="SPLM01000072">
    <property type="protein sequence ID" value="TMW63410.1"/>
    <property type="molecule type" value="Genomic_DNA"/>
</dbReference>
<sequence length="867" mass="98905">MRYATPIPEGITVGAVIGKGGFNTEMLKRDYDVNLCVNNTTVSLKGTQECVEKAKPWLEELFKQLQVNRPAAHAIRVALKDGDKHCWRFERFQEEGTRIPLGSSKRAQYQYRLVRSAEAAEVEKGDDNAWIQCFDQSFLTRMALDMKTLPKQSDAQIKAALGFTHFRVSPDQANQTYTWAKLQGLPGNMSSWKNQCDPSSTKTNALFTTLMKASSENLKPWKYRLTMYLKNTERQNHEVTLKFRFRNGEWEQRRAPLDRQVHHRYNIELDNSISLTDHTAFRVRVFSRSSVPDSNVCLHSHVAFDHVYAHDPFTTTVALAPEAPPGLTIYKCVVKKKKHVEYEGLRFTLEEQVEKPTSTNEAFIATDDKINCVECRLARSYDDLPLAERVATLVTKLAALLGHQLNGEKNGTCWVGPLMRKDRILFPSVPLPSFCFLRHWTMSYVPPRQRVTQRVPIPEDVAIGAIIGRGGSYQKSLSATHGIKSYVDPAKREVVLSGGGSSVDDALEELLGKFETLKVAPNSSKTQLRTSTRSSQEPRLGGAVYQNALKDADKHFWRFEEVDYDDPDAEISPYKLVRVFTNVLDEDDDDDEDDVVDAWIQHFNQAFVLHMVGEMQTLPAVVGNEEVKIKAALGRTQFGVRLHPVGRIMTWQELQRLQLFRQINPRWQNMCDPLSMSTNALITKLQGMTSEYTSPPQAVLTVFLKRGESRRDEVTLKFHYSDGQWVPNREPRGRSIHHLYNITLDDETAFRVRVFSRSPVTKTEYEDLHSKILIDTDDEEDLFSTIVMLSSDAPRELEICEYNVKMKTHIDYDGLRFTLAHQNADRTDMRLECRLLPSVDPAKPTLSKTIETLVTKLTTLLGHEWMA</sequence>
<comment type="caution">
    <text evidence="3">The sequence shown here is derived from an EMBL/GenBank/DDBJ whole genome shotgun (WGS) entry which is preliminary data.</text>
</comment>
<organism evidence="3 4">
    <name type="scientific">Pythium oligandrum</name>
    <name type="common">Mycoparasitic fungus</name>
    <dbReference type="NCBI Taxonomy" id="41045"/>
    <lineage>
        <taxon>Eukaryota</taxon>
        <taxon>Sar</taxon>
        <taxon>Stramenopiles</taxon>
        <taxon>Oomycota</taxon>
        <taxon>Peronosporomycetes</taxon>
        <taxon>Pythiales</taxon>
        <taxon>Pythiaceae</taxon>
        <taxon>Pythium</taxon>
    </lineage>
</organism>
<evidence type="ECO:0000259" key="2">
    <source>
        <dbReference type="SMART" id="SM00322"/>
    </source>
</evidence>
<reference evidence="3" key="1">
    <citation type="submission" date="2019-03" db="EMBL/GenBank/DDBJ databases">
        <title>Long read genome sequence of the mycoparasitic Pythium oligandrum ATCC 38472 isolated from sugarbeet rhizosphere.</title>
        <authorList>
            <person name="Gaulin E."/>
        </authorList>
    </citation>
    <scope>NUCLEOTIDE SEQUENCE</scope>
    <source>
        <strain evidence="3">ATCC 38472_TT</strain>
    </source>
</reference>
<dbReference type="InterPro" id="IPR036612">
    <property type="entry name" value="KH_dom_type_1_sf"/>
</dbReference>
<dbReference type="PROSITE" id="PS50084">
    <property type="entry name" value="KH_TYPE_1"/>
    <property type="match status" value="1"/>
</dbReference>
<dbReference type="Pfam" id="PF00013">
    <property type="entry name" value="KH_1"/>
    <property type="match status" value="1"/>
</dbReference>
<dbReference type="OrthoDB" id="90120at2759"/>
<evidence type="ECO:0000256" key="1">
    <source>
        <dbReference type="PROSITE-ProRule" id="PRU00117"/>
    </source>
</evidence>
<dbReference type="AlphaFoldDB" id="A0A8K1CIN1"/>
<dbReference type="CDD" id="cd00105">
    <property type="entry name" value="KH-I"/>
    <property type="match status" value="1"/>
</dbReference>
<evidence type="ECO:0000313" key="4">
    <source>
        <dbReference type="Proteomes" id="UP000794436"/>
    </source>
</evidence>
<feature type="domain" description="K Homology" evidence="2">
    <location>
        <begin position="449"/>
        <end position="515"/>
    </location>
</feature>
<keyword evidence="1" id="KW-0694">RNA-binding</keyword>
<dbReference type="GO" id="GO:0003723">
    <property type="term" value="F:RNA binding"/>
    <property type="evidence" value="ECO:0007669"/>
    <property type="project" value="UniProtKB-UniRule"/>
</dbReference>
<name>A0A8K1CIN1_PYTOL</name>
<accession>A0A8K1CIN1</accession>
<feature type="domain" description="K Homology" evidence="2">
    <location>
        <begin position="5"/>
        <end position="63"/>
    </location>
</feature>
<dbReference type="InterPro" id="IPR004088">
    <property type="entry name" value="KH_dom_type_1"/>
</dbReference>
<keyword evidence="4" id="KW-1185">Reference proteome</keyword>
<dbReference type="SUPFAM" id="SSF54791">
    <property type="entry name" value="Eukaryotic type KH-domain (KH-domain type I)"/>
    <property type="match status" value="2"/>
</dbReference>
<evidence type="ECO:0000313" key="3">
    <source>
        <dbReference type="EMBL" id="TMW63410.1"/>
    </source>
</evidence>
<dbReference type="SMART" id="SM00322">
    <property type="entry name" value="KH"/>
    <property type="match status" value="2"/>
</dbReference>